<dbReference type="InterPro" id="IPR011257">
    <property type="entry name" value="DNA_glycosylase"/>
</dbReference>
<protein>
    <recommendedName>
        <fullName evidence="3">Endonuclease III</fullName>
    </recommendedName>
</protein>
<evidence type="ECO:0008006" key="3">
    <source>
        <dbReference type="Google" id="ProtNLM"/>
    </source>
</evidence>
<dbReference type="GO" id="GO:0003824">
    <property type="term" value="F:catalytic activity"/>
    <property type="evidence" value="ECO:0007669"/>
    <property type="project" value="InterPro"/>
</dbReference>
<evidence type="ECO:0000313" key="2">
    <source>
        <dbReference type="Proteomes" id="UP000266273"/>
    </source>
</evidence>
<accession>A0A397Q2D6</accession>
<dbReference type="Proteomes" id="UP000266273">
    <property type="component" value="Unassembled WGS sequence"/>
</dbReference>
<dbReference type="RefSeq" id="WP_119060046.1">
    <property type="nucleotide sequence ID" value="NZ_QXDF01000001.1"/>
</dbReference>
<organism evidence="1 2">
    <name type="scientific">Dichotomicrobium thermohalophilum</name>
    <dbReference type="NCBI Taxonomy" id="933063"/>
    <lineage>
        <taxon>Bacteria</taxon>
        <taxon>Pseudomonadati</taxon>
        <taxon>Pseudomonadota</taxon>
        <taxon>Alphaproteobacteria</taxon>
        <taxon>Hyphomicrobiales</taxon>
        <taxon>Hyphomicrobiaceae</taxon>
        <taxon>Dichotomicrobium</taxon>
    </lineage>
</organism>
<dbReference type="GO" id="GO:0006281">
    <property type="term" value="P:DNA repair"/>
    <property type="evidence" value="ECO:0007669"/>
    <property type="project" value="InterPro"/>
</dbReference>
<comment type="caution">
    <text evidence="1">The sequence shown here is derived from an EMBL/GenBank/DDBJ whole genome shotgun (WGS) entry which is preliminary data.</text>
</comment>
<dbReference type="SUPFAM" id="SSF48150">
    <property type="entry name" value="DNA-glycosylase"/>
    <property type="match status" value="1"/>
</dbReference>
<evidence type="ECO:0000313" key="1">
    <source>
        <dbReference type="EMBL" id="RIA55093.1"/>
    </source>
</evidence>
<keyword evidence="2" id="KW-1185">Reference proteome</keyword>
<dbReference type="OrthoDB" id="3078554at2"/>
<dbReference type="EMBL" id="QXDF01000001">
    <property type="protein sequence ID" value="RIA55093.1"/>
    <property type="molecule type" value="Genomic_DNA"/>
</dbReference>
<name>A0A397Q2D6_9HYPH</name>
<gene>
    <name evidence="1" type="ORF">BXY53_0146</name>
</gene>
<sequence length="220" mass="24494">MARDAQKQMLGALLDRYGQTYAAELGIEIEKNTPSPLFMLLCASLLYSARIRADAATQALKALFAEGWTTPQKMADTTWEERVKVLNANGYARYDESTSRMLGDTVDLLLSEYGGDLRRLREAAERDPSKERRLLKEFKGIGDVGVNIFFREAQLAWPELYPFADKASLNAAKRLGLGETPEKLAEMVDREDFPRLVAGLVRMHLADAYDDITAVAAAQG</sequence>
<reference evidence="1 2" key="1">
    <citation type="submission" date="2018-08" db="EMBL/GenBank/DDBJ databases">
        <title>Genomic Encyclopedia of Archaeal and Bacterial Type Strains, Phase II (KMG-II): from individual species to whole genera.</title>
        <authorList>
            <person name="Goeker M."/>
        </authorList>
    </citation>
    <scope>NUCLEOTIDE SEQUENCE [LARGE SCALE GENOMIC DNA]</scope>
    <source>
        <strain evidence="1 2">DSM 5002</strain>
    </source>
</reference>
<dbReference type="AlphaFoldDB" id="A0A397Q2D6"/>
<proteinExistence type="predicted"/>